<dbReference type="Gene3D" id="2.20.70.10">
    <property type="match status" value="3"/>
</dbReference>
<feature type="domain" description="WW" evidence="6">
    <location>
        <begin position="150"/>
        <end position="183"/>
    </location>
</feature>
<dbReference type="SMART" id="SM00456">
    <property type="entry name" value="WW"/>
    <property type="match status" value="3"/>
</dbReference>
<evidence type="ECO:0000313" key="7">
    <source>
        <dbReference type="EMBL" id="GJJ77621.1"/>
    </source>
</evidence>
<accession>A0A9P3M0J9</accession>
<dbReference type="CDD" id="cd00201">
    <property type="entry name" value="WW"/>
    <property type="match status" value="3"/>
</dbReference>
<comment type="caution">
    <text evidence="7">The sequence shown here is derived from an EMBL/GenBank/DDBJ whole genome shotgun (WGS) entry which is preliminary data.</text>
</comment>
<feature type="region of interest" description="Disordered" evidence="5">
    <location>
        <begin position="1"/>
        <end position="195"/>
    </location>
</feature>
<comment type="subcellular location">
    <subcellularLocation>
        <location evidence="2">Cytoplasm</location>
    </subcellularLocation>
    <subcellularLocation>
        <location evidence="1">Nucleus</location>
    </subcellularLocation>
</comment>
<feature type="compositionally biased region" description="Low complexity" evidence="5">
    <location>
        <begin position="127"/>
        <end position="147"/>
    </location>
</feature>
<dbReference type="SUPFAM" id="SSF51045">
    <property type="entry name" value="WW domain"/>
    <property type="match status" value="3"/>
</dbReference>
<dbReference type="Proteomes" id="UP000827284">
    <property type="component" value="Unassembled WGS sequence"/>
</dbReference>
<dbReference type="InterPro" id="IPR001202">
    <property type="entry name" value="WW_dom"/>
</dbReference>
<evidence type="ECO:0000256" key="2">
    <source>
        <dbReference type="ARBA" id="ARBA00004496"/>
    </source>
</evidence>
<dbReference type="GO" id="GO:0045944">
    <property type="term" value="P:positive regulation of transcription by RNA polymerase II"/>
    <property type="evidence" value="ECO:0007669"/>
    <property type="project" value="TreeGrafter"/>
</dbReference>
<dbReference type="PROSITE" id="PS01159">
    <property type="entry name" value="WW_DOMAIN_1"/>
    <property type="match status" value="3"/>
</dbReference>
<dbReference type="InterPro" id="IPR036020">
    <property type="entry name" value="WW_dom_sf"/>
</dbReference>
<name>A0A9P3M0J9_9FUNG</name>
<feature type="compositionally biased region" description="Low complexity" evidence="5">
    <location>
        <begin position="88"/>
        <end position="99"/>
    </location>
</feature>
<keyword evidence="8" id="KW-1185">Reference proteome</keyword>
<keyword evidence="4" id="KW-0539">Nucleus</keyword>
<keyword evidence="3" id="KW-0963">Cytoplasm</keyword>
<dbReference type="Pfam" id="PF00397">
    <property type="entry name" value="WW"/>
    <property type="match status" value="3"/>
</dbReference>
<dbReference type="GO" id="GO:0005634">
    <property type="term" value="C:nucleus"/>
    <property type="evidence" value="ECO:0007669"/>
    <property type="project" value="UniProtKB-SubCell"/>
</dbReference>
<dbReference type="PROSITE" id="PS50020">
    <property type="entry name" value="WW_DOMAIN_2"/>
    <property type="match status" value="3"/>
</dbReference>
<evidence type="ECO:0000256" key="5">
    <source>
        <dbReference type="SAM" id="MobiDB-lite"/>
    </source>
</evidence>
<feature type="compositionally biased region" description="Low complexity" evidence="5">
    <location>
        <begin position="52"/>
        <end position="74"/>
    </location>
</feature>
<sequence length="236" mass="24977">MSAKSPPSSQNHQHTPTPEWRSTPSASGADPALDFVLASAPTQGQNTPLVIPFSSAPSTPSPAPTTSDPSSPATNNGATGLAPTSVIPSASGSSPLPAGWEKRQALDGRPYYVNHNTKSTSWEDPRTAASMAPTSTTSPSTPNTNPAGLSPLAAGWEKRQTSEGRPYYVDHNTKTTSWVEPKTEAESSPLPAGWERRKTAKGHLYFVDHNTHTTTWLQPRATTATTATTTPPKLKQ</sequence>
<reference evidence="7" key="2">
    <citation type="journal article" date="2022" name="Microbiol. Resour. Announc.">
        <title>Whole-Genome Sequence of Entomortierella parvispora E1425, a Mucoromycotan Fungus Associated with Burkholderiaceae-Related Endosymbiotic Bacteria.</title>
        <authorList>
            <person name="Herlambang A."/>
            <person name="Guo Y."/>
            <person name="Takashima Y."/>
            <person name="Narisawa K."/>
            <person name="Ohta H."/>
            <person name="Nishizawa T."/>
        </authorList>
    </citation>
    <scope>NUCLEOTIDE SEQUENCE</scope>
    <source>
        <strain evidence="7">E1425</strain>
    </source>
</reference>
<reference evidence="7" key="1">
    <citation type="submission" date="2021-11" db="EMBL/GenBank/DDBJ databases">
        <authorList>
            <person name="Herlambang A."/>
            <person name="Guo Y."/>
            <person name="Takashima Y."/>
            <person name="Nishizawa T."/>
        </authorList>
    </citation>
    <scope>NUCLEOTIDE SEQUENCE</scope>
    <source>
        <strain evidence="7">E1425</strain>
    </source>
</reference>
<dbReference type="GO" id="GO:0005737">
    <property type="term" value="C:cytoplasm"/>
    <property type="evidence" value="ECO:0007669"/>
    <property type="project" value="UniProtKB-SubCell"/>
</dbReference>
<protein>
    <recommendedName>
        <fullName evidence="6">WW domain-containing protein</fullName>
    </recommendedName>
</protein>
<feature type="domain" description="WW" evidence="6">
    <location>
        <begin position="188"/>
        <end position="221"/>
    </location>
</feature>
<evidence type="ECO:0000259" key="6">
    <source>
        <dbReference type="PROSITE" id="PS50020"/>
    </source>
</evidence>
<dbReference type="GO" id="GO:0035329">
    <property type="term" value="P:hippo signaling"/>
    <property type="evidence" value="ECO:0007669"/>
    <property type="project" value="TreeGrafter"/>
</dbReference>
<gene>
    <name evidence="7" type="ORF">EMPS_09980</name>
</gene>
<feature type="domain" description="WW" evidence="6">
    <location>
        <begin position="94"/>
        <end position="127"/>
    </location>
</feature>
<dbReference type="OrthoDB" id="2448840at2759"/>
<proteinExistence type="predicted"/>
<organism evidence="7 8">
    <name type="scientific">Entomortierella parvispora</name>
    <dbReference type="NCBI Taxonomy" id="205924"/>
    <lineage>
        <taxon>Eukaryota</taxon>
        <taxon>Fungi</taxon>
        <taxon>Fungi incertae sedis</taxon>
        <taxon>Mucoromycota</taxon>
        <taxon>Mortierellomycotina</taxon>
        <taxon>Mortierellomycetes</taxon>
        <taxon>Mortierellales</taxon>
        <taxon>Mortierellaceae</taxon>
        <taxon>Entomortierella</taxon>
    </lineage>
</organism>
<dbReference type="PANTHER" id="PTHR17616">
    <property type="entry name" value="YES-ASSOCIATED PROTEIN YAP1 FAMILY MEMBER"/>
    <property type="match status" value="1"/>
</dbReference>
<dbReference type="GO" id="GO:0003713">
    <property type="term" value="F:transcription coactivator activity"/>
    <property type="evidence" value="ECO:0007669"/>
    <property type="project" value="TreeGrafter"/>
</dbReference>
<dbReference type="PANTHER" id="PTHR17616:SF8">
    <property type="entry name" value="TRANSCRIPTIONAL COACTIVATOR YORKIE"/>
    <property type="match status" value="1"/>
</dbReference>
<evidence type="ECO:0000256" key="4">
    <source>
        <dbReference type="ARBA" id="ARBA00023242"/>
    </source>
</evidence>
<evidence type="ECO:0000313" key="8">
    <source>
        <dbReference type="Proteomes" id="UP000827284"/>
    </source>
</evidence>
<feature type="compositionally biased region" description="Polar residues" evidence="5">
    <location>
        <begin position="1"/>
        <end position="26"/>
    </location>
</feature>
<dbReference type="FunFam" id="2.20.70.10:FF:000017">
    <property type="entry name" value="E3 ubiquitin-protein ligase"/>
    <property type="match status" value="1"/>
</dbReference>
<evidence type="ECO:0000256" key="3">
    <source>
        <dbReference type="ARBA" id="ARBA00022490"/>
    </source>
</evidence>
<dbReference type="EMBL" id="BQFW01000013">
    <property type="protein sequence ID" value="GJJ77621.1"/>
    <property type="molecule type" value="Genomic_DNA"/>
</dbReference>
<dbReference type="InterPro" id="IPR051583">
    <property type="entry name" value="YAP1"/>
</dbReference>
<evidence type="ECO:0000256" key="1">
    <source>
        <dbReference type="ARBA" id="ARBA00004123"/>
    </source>
</evidence>
<dbReference type="AlphaFoldDB" id="A0A9P3M0J9"/>